<dbReference type="PANTHER" id="PTHR21392:SF0">
    <property type="entry name" value="TRNA-URIDINE AMINOCARBOXYPROPYLTRANSFERASE 2"/>
    <property type="match status" value="1"/>
</dbReference>
<dbReference type="Pfam" id="PF03942">
    <property type="entry name" value="DTW"/>
    <property type="match status" value="1"/>
</dbReference>
<dbReference type="EMBL" id="CP029829">
    <property type="protein sequence ID" value="AWU94646.1"/>
    <property type="molecule type" value="Genomic_DNA"/>
</dbReference>
<evidence type="ECO:0000259" key="7">
    <source>
        <dbReference type="SMART" id="SM01144"/>
    </source>
</evidence>
<evidence type="ECO:0000256" key="6">
    <source>
        <dbReference type="SAM" id="MobiDB-lite"/>
    </source>
</evidence>
<dbReference type="PANTHER" id="PTHR21392">
    <property type="entry name" value="TRNA-URIDINE AMINOCARBOXYPROPYLTRANSFERASE 2"/>
    <property type="match status" value="1"/>
</dbReference>
<dbReference type="SMART" id="SM01144">
    <property type="entry name" value="DTW"/>
    <property type="match status" value="1"/>
</dbReference>
<dbReference type="Proteomes" id="UP000249605">
    <property type="component" value="Chromosome"/>
</dbReference>
<sequence length="260" mass="28733">MCSLPRRSNPYSRPILFKECVPPMHSAPAPESCPNCLKPDHLCICEAVQPIDNGVFLLILQHPQEKRENLGTAQIAHLQFANSMVKVGLSWPGLKRILGREVDPKRWGVLYLGPVKEGGAPRAEVAVVDRNGEPLRDSAEILEDLEGVIVLDGTWSQAKTLWWRNAWLLKCRRIVLNPQFRSLYGQARKEPRRDSVSTLEAGAFLLSRLEGDQAILDTALKPFSLLLKKLRQPRPRPARPPRGDAGSDADGGGGDSGGED</sequence>
<name>A0A2U9S7W6_9PROT</name>
<evidence type="ECO:0000313" key="8">
    <source>
        <dbReference type="EMBL" id="AWU94646.1"/>
    </source>
</evidence>
<proteinExistence type="inferred from homology"/>
<evidence type="ECO:0000256" key="4">
    <source>
        <dbReference type="ARBA" id="ARBA00022694"/>
    </source>
</evidence>
<evidence type="ECO:0000256" key="1">
    <source>
        <dbReference type="ARBA" id="ARBA00012386"/>
    </source>
</evidence>
<dbReference type="EC" id="2.5.1.25" evidence="1"/>
<reference evidence="8 9" key="1">
    <citation type="journal article" date="2019" name="Int. J. Syst. Evol. Microbiol.">
        <title>Azospirillum ramasamyi sp. nov., a novel diazotrophic bacterium isolated from fermented bovine products.</title>
        <authorList>
            <person name="Anandham R."/>
            <person name="Heo J."/>
            <person name="Krishnamoorthy R."/>
            <person name="SenthilKumar M."/>
            <person name="Gopal N.O."/>
            <person name="Kim S.J."/>
            <person name="Kwon S.W."/>
        </authorList>
    </citation>
    <scope>NUCLEOTIDE SEQUENCE [LARGE SCALE GENOMIC DNA]</scope>
    <source>
        <strain evidence="8 9">M2T2B2</strain>
    </source>
</reference>
<gene>
    <name evidence="8" type="ORF">DM194_10445</name>
</gene>
<evidence type="ECO:0000256" key="3">
    <source>
        <dbReference type="ARBA" id="ARBA00022691"/>
    </source>
</evidence>
<dbReference type="KEGG" id="azm:DM194_10445"/>
<organism evidence="8 9">
    <name type="scientific">Azospirillum ramasamyi</name>
    <dbReference type="NCBI Taxonomy" id="682998"/>
    <lineage>
        <taxon>Bacteria</taxon>
        <taxon>Pseudomonadati</taxon>
        <taxon>Pseudomonadota</taxon>
        <taxon>Alphaproteobacteria</taxon>
        <taxon>Rhodospirillales</taxon>
        <taxon>Azospirillaceae</taxon>
        <taxon>Azospirillum</taxon>
    </lineage>
</organism>
<keyword evidence="3" id="KW-0949">S-adenosyl-L-methionine</keyword>
<feature type="region of interest" description="Disordered" evidence="6">
    <location>
        <begin position="231"/>
        <end position="260"/>
    </location>
</feature>
<keyword evidence="9" id="KW-1185">Reference proteome</keyword>
<dbReference type="AlphaFoldDB" id="A0A2U9S7W6"/>
<comment type="similarity">
    <text evidence="5">Belongs to the TDD superfamily. DTWD2 family.</text>
</comment>
<feature type="compositionally biased region" description="Gly residues" evidence="6">
    <location>
        <begin position="249"/>
        <end position="260"/>
    </location>
</feature>
<evidence type="ECO:0000256" key="5">
    <source>
        <dbReference type="ARBA" id="ARBA00034489"/>
    </source>
</evidence>
<evidence type="ECO:0000256" key="2">
    <source>
        <dbReference type="ARBA" id="ARBA00022679"/>
    </source>
</evidence>
<dbReference type="InterPro" id="IPR005636">
    <property type="entry name" value="DTW"/>
</dbReference>
<dbReference type="GO" id="GO:0016432">
    <property type="term" value="F:tRNA-uridine aminocarboxypropyltransferase activity"/>
    <property type="evidence" value="ECO:0007669"/>
    <property type="project" value="UniProtKB-EC"/>
</dbReference>
<dbReference type="InterPro" id="IPR039262">
    <property type="entry name" value="DTWD2/TAPT"/>
</dbReference>
<dbReference type="GO" id="GO:0008033">
    <property type="term" value="P:tRNA processing"/>
    <property type="evidence" value="ECO:0007669"/>
    <property type="project" value="UniProtKB-KW"/>
</dbReference>
<dbReference type="OrthoDB" id="370626at2"/>
<keyword evidence="4" id="KW-0819">tRNA processing</keyword>
<keyword evidence="2" id="KW-0808">Transferase</keyword>
<feature type="domain" description="DTW" evidence="7">
    <location>
        <begin position="29"/>
        <end position="235"/>
    </location>
</feature>
<accession>A0A2U9S7W6</accession>
<protein>
    <recommendedName>
        <fullName evidence="1">tRNA-uridine aminocarboxypropyltransferase</fullName>
        <ecNumber evidence="1">2.5.1.25</ecNumber>
    </recommendedName>
</protein>
<evidence type="ECO:0000313" key="9">
    <source>
        <dbReference type="Proteomes" id="UP000249605"/>
    </source>
</evidence>